<dbReference type="EMBL" id="KB320721">
    <property type="protein sequence ID" value="ELW64659.1"/>
    <property type="molecule type" value="Genomic_DNA"/>
</dbReference>
<sequence>MSPAGRRTQGCWGSPGERLCGRDGAASTDKEPVSILLPSQSLAPVSWVGDGVEKVSPVPGHSSVDGALDWEAGGLDAGPDWLCNLAISGPHLPGTLDQKLSSDRSVTWCPLPRLLEPQELPWHPFLIQERCLDSEPQSENLCNGPVR</sequence>
<dbReference type="AlphaFoldDB" id="L9KQB5"/>
<evidence type="ECO:0000313" key="3">
    <source>
        <dbReference type="Proteomes" id="UP000011518"/>
    </source>
</evidence>
<proteinExistence type="predicted"/>
<gene>
    <name evidence="2" type="ORF">TREES_T100009868</name>
</gene>
<dbReference type="InParanoid" id="L9KQB5"/>
<accession>L9KQB5</accession>
<dbReference type="Proteomes" id="UP000011518">
    <property type="component" value="Unassembled WGS sequence"/>
</dbReference>
<feature type="region of interest" description="Disordered" evidence="1">
    <location>
        <begin position="1"/>
        <end position="32"/>
    </location>
</feature>
<reference evidence="3" key="2">
    <citation type="journal article" date="2013" name="Nat. Commun.">
        <title>Genome of the Chinese tree shrew.</title>
        <authorList>
            <person name="Fan Y."/>
            <person name="Huang Z.Y."/>
            <person name="Cao C.C."/>
            <person name="Chen C.S."/>
            <person name="Chen Y.X."/>
            <person name="Fan D.D."/>
            <person name="He J."/>
            <person name="Hou H.L."/>
            <person name="Hu L."/>
            <person name="Hu X.T."/>
            <person name="Jiang X.T."/>
            <person name="Lai R."/>
            <person name="Lang Y.S."/>
            <person name="Liang B."/>
            <person name="Liao S.G."/>
            <person name="Mu D."/>
            <person name="Ma Y.Y."/>
            <person name="Niu Y.Y."/>
            <person name="Sun X.Q."/>
            <person name="Xia J.Q."/>
            <person name="Xiao J."/>
            <person name="Xiong Z.Q."/>
            <person name="Xu L."/>
            <person name="Yang L."/>
            <person name="Zhang Y."/>
            <person name="Zhao W."/>
            <person name="Zhao X.D."/>
            <person name="Zheng Y.T."/>
            <person name="Zhou J.M."/>
            <person name="Zhu Y.B."/>
            <person name="Zhang G.J."/>
            <person name="Wang J."/>
            <person name="Yao Y.G."/>
        </authorList>
    </citation>
    <scope>NUCLEOTIDE SEQUENCE [LARGE SCALE GENOMIC DNA]</scope>
</reference>
<organism evidence="2 3">
    <name type="scientific">Tupaia chinensis</name>
    <name type="common">Chinese tree shrew</name>
    <name type="synonym">Tupaia belangeri chinensis</name>
    <dbReference type="NCBI Taxonomy" id="246437"/>
    <lineage>
        <taxon>Eukaryota</taxon>
        <taxon>Metazoa</taxon>
        <taxon>Chordata</taxon>
        <taxon>Craniata</taxon>
        <taxon>Vertebrata</taxon>
        <taxon>Euteleostomi</taxon>
        <taxon>Mammalia</taxon>
        <taxon>Eutheria</taxon>
        <taxon>Euarchontoglires</taxon>
        <taxon>Scandentia</taxon>
        <taxon>Tupaiidae</taxon>
        <taxon>Tupaia</taxon>
    </lineage>
</organism>
<evidence type="ECO:0000256" key="1">
    <source>
        <dbReference type="SAM" id="MobiDB-lite"/>
    </source>
</evidence>
<protein>
    <submittedName>
        <fullName evidence="2">Uncharacterized protein</fullName>
    </submittedName>
</protein>
<evidence type="ECO:0000313" key="2">
    <source>
        <dbReference type="EMBL" id="ELW64659.1"/>
    </source>
</evidence>
<keyword evidence="3" id="KW-1185">Reference proteome</keyword>
<name>L9KQB5_TUPCH</name>
<reference evidence="3" key="1">
    <citation type="submission" date="2012-07" db="EMBL/GenBank/DDBJ databases">
        <title>Genome of the Chinese tree shrew, a rising model animal genetically related to primates.</title>
        <authorList>
            <person name="Zhang G."/>
            <person name="Fan Y."/>
            <person name="Yao Y."/>
            <person name="Huang Z."/>
        </authorList>
    </citation>
    <scope>NUCLEOTIDE SEQUENCE [LARGE SCALE GENOMIC DNA]</scope>
</reference>